<evidence type="ECO:0000256" key="15">
    <source>
        <dbReference type="PROSITE-ProRule" id="PRU01319"/>
    </source>
</evidence>
<dbReference type="PANTHER" id="PTHR10954">
    <property type="entry name" value="RIBONUCLEASE H2 SUBUNIT A"/>
    <property type="match status" value="1"/>
</dbReference>
<dbReference type="PROSITE" id="PS51975">
    <property type="entry name" value="RNASE_H_2"/>
    <property type="match status" value="1"/>
</dbReference>
<name>A0ABS1GIN8_9AQUI</name>
<dbReference type="Proteomes" id="UP000772812">
    <property type="component" value="Unassembled WGS sequence"/>
</dbReference>
<keyword evidence="9 14" id="KW-0540">Nuclease</keyword>
<evidence type="ECO:0000256" key="7">
    <source>
        <dbReference type="ARBA" id="ARBA00019179"/>
    </source>
</evidence>
<dbReference type="GO" id="GO:0004523">
    <property type="term" value="F:RNA-DNA hybrid ribonuclease activity"/>
    <property type="evidence" value="ECO:0007669"/>
    <property type="project" value="UniProtKB-EC"/>
</dbReference>
<dbReference type="InterPro" id="IPR024567">
    <property type="entry name" value="RNase_HII/HIII_dom"/>
</dbReference>
<keyword evidence="13 14" id="KW-0464">Manganese</keyword>
<dbReference type="CDD" id="cd07182">
    <property type="entry name" value="RNase_HII_bacteria_HII_like"/>
    <property type="match status" value="1"/>
</dbReference>
<proteinExistence type="inferred from homology"/>
<evidence type="ECO:0000256" key="17">
    <source>
        <dbReference type="SAM" id="MobiDB-lite"/>
    </source>
</evidence>
<dbReference type="EMBL" id="JAACYA010000002">
    <property type="protein sequence ID" value="MBK3332804.1"/>
    <property type="molecule type" value="Genomic_DNA"/>
</dbReference>
<feature type="binding site" evidence="14 15">
    <location>
        <position position="49"/>
    </location>
    <ligand>
        <name>a divalent metal cation</name>
        <dbReference type="ChEBI" id="CHEBI:60240"/>
    </ligand>
</feature>
<dbReference type="NCBIfam" id="NF000594">
    <property type="entry name" value="PRK00015.1-1"/>
    <property type="match status" value="1"/>
</dbReference>
<evidence type="ECO:0000256" key="13">
    <source>
        <dbReference type="ARBA" id="ARBA00023211"/>
    </source>
</evidence>
<comment type="catalytic activity">
    <reaction evidence="1 14 15 16">
        <text>Endonucleolytic cleavage to 5'-phosphomonoester.</text>
        <dbReference type="EC" id="3.1.26.4"/>
    </reaction>
</comment>
<evidence type="ECO:0000313" key="20">
    <source>
        <dbReference type="Proteomes" id="UP000772812"/>
    </source>
</evidence>
<reference evidence="19 20" key="1">
    <citation type="journal article" date="2021" name="Syst. Appl. Microbiol.">
        <title>Persephonella atlantica sp. nov.: How to adapt to physico-chemical gradients in high temperature hydrothermal habitats.</title>
        <authorList>
            <person name="Francois D.X."/>
            <person name="Godfroy A."/>
            <person name="Mathien C."/>
            <person name="Aube J."/>
            <person name="Cathalot C."/>
            <person name="Lesongeur F."/>
            <person name="L'Haridon S."/>
            <person name="Philippon X."/>
            <person name="Roussel E.G."/>
        </authorList>
    </citation>
    <scope>NUCLEOTIDE SEQUENCE [LARGE SCALE GENOMIC DNA]</scope>
    <source>
        <strain evidence="19 20">MO1340</strain>
    </source>
</reference>
<protein>
    <recommendedName>
        <fullName evidence="7 14">Ribonuclease HII</fullName>
        <shortName evidence="14">RNase HII</shortName>
        <ecNumber evidence="6 14">3.1.26.4</ecNumber>
    </recommendedName>
</protein>
<keyword evidence="12 14" id="KW-0378">Hydrolase</keyword>
<evidence type="ECO:0000256" key="5">
    <source>
        <dbReference type="ARBA" id="ARBA00007383"/>
    </source>
</evidence>
<accession>A0ABS1GIN8</accession>
<comment type="caution">
    <text evidence="19">The sequence shown here is derived from an EMBL/GenBank/DDBJ whole genome shotgun (WGS) entry which is preliminary data.</text>
</comment>
<keyword evidence="10 14" id="KW-0479">Metal-binding</keyword>
<comment type="similarity">
    <text evidence="5 14 16">Belongs to the RNase HII family.</text>
</comment>
<feature type="binding site" evidence="14 15">
    <location>
        <position position="140"/>
    </location>
    <ligand>
        <name>a divalent metal cation</name>
        <dbReference type="ChEBI" id="CHEBI:60240"/>
    </ligand>
</feature>
<dbReference type="InterPro" id="IPR001352">
    <property type="entry name" value="RNase_HII/HIII"/>
</dbReference>
<dbReference type="Gene3D" id="3.30.420.10">
    <property type="entry name" value="Ribonuclease H-like superfamily/Ribonuclease H"/>
    <property type="match status" value="1"/>
</dbReference>
<evidence type="ECO:0000256" key="14">
    <source>
        <dbReference type="HAMAP-Rule" id="MF_00052"/>
    </source>
</evidence>
<evidence type="ECO:0000256" key="9">
    <source>
        <dbReference type="ARBA" id="ARBA00022722"/>
    </source>
</evidence>
<evidence type="ECO:0000256" key="10">
    <source>
        <dbReference type="ARBA" id="ARBA00022723"/>
    </source>
</evidence>
<comment type="subcellular location">
    <subcellularLocation>
        <location evidence="4 14">Cytoplasm</location>
    </subcellularLocation>
</comment>
<keyword evidence="20" id="KW-1185">Reference proteome</keyword>
<feature type="binding site" evidence="14 15">
    <location>
        <position position="48"/>
    </location>
    <ligand>
        <name>a divalent metal cation</name>
        <dbReference type="ChEBI" id="CHEBI:60240"/>
    </ligand>
</feature>
<evidence type="ECO:0000259" key="18">
    <source>
        <dbReference type="PROSITE" id="PS51975"/>
    </source>
</evidence>
<evidence type="ECO:0000256" key="3">
    <source>
        <dbReference type="ARBA" id="ARBA00004065"/>
    </source>
</evidence>
<evidence type="ECO:0000256" key="12">
    <source>
        <dbReference type="ARBA" id="ARBA00022801"/>
    </source>
</evidence>
<dbReference type="PANTHER" id="PTHR10954:SF18">
    <property type="entry name" value="RIBONUCLEASE HII"/>
    <property type="match status" value="1"/>
</dbReference>
<dbReference type="EC" id="3.1.26.4" evidence="6 14"/>
<dbReference type="Pfam" id="PF01351">
    <property type="entry name" value="RNase_HII"/>
    <property type="match status" value="1"/>
</dbReference>
<evidence type="ECO:0000256" key="16">
    <source>
        <dbReference type="RuleBase" id="RU003515"/>
    </source>
</evidence>
<comment type="cofactor">
    <cofactor evidence="14 15">
        <name>Mn(2+)</name>
        <dbReference type="ChEBI" id="CHEBI:29035"/>
    </cofactor>
    <cofactor evidence="14 15">
        <name>Mg(2+)</name>
        <dbReference type="ChEBI" id="CHEBI:18420"/>
    </cofactor>
    <text evidence="14 15">Manganese or magnesium. Binds 1 divalent metal ion per monomer in the absence of substrate. May bind a second metal ion after substrate binding.</text>
</comment>
<dbReference type="SUPFAM" id="SSF53098">
    <property type="entry name" value="Ribonuclease H-like"/>
    <property type="match status" value="1"/>
</dbReference>
<dbReference type="HAMAP" id="MF_00052_B">
    <property type="entry name" value="RNase_HII_B"/>
    <property type="match status" value="1"/>
</dbReference>
<sequence length="226" mass="25714">MLKSEKSKSGSSEKGLKNLQQQKKTSKCMLEIEKSLYSKGYSKIVGIDEAGRGPLAGPVVAAAVIFPIDIKPFIFRDSKKLSPKERERLFHQIKENAVSVGIGIVDSTVIDRINIYNATKLAMERALEDLKTDYDYIITDYVRFDPYPHISVKKADEKSLSVAAASIIAKVIRDRIMEEFSKVYPHSFDRHKGYPTKLHREEIMKYGLTPIHRKSFNTGIQHRLEL</sequence>
<feature type="domain" description="RNase H type-2" evidence="18">
    <location>
        <begin position="42"/>
        <end position="226"/>
    </location>
</feature>
<dbReference type="InterPro" id="IPR022898">
    <property type="entry name" value="RNase_HII"/>
</dbReference>
<comment type="function">
    <text evidence="3 14 16">Endonuclease that specifically degrades the RNA of RNA-DNA hybrids.</text>
</comment>
<evidence type="ECO:0000313" key="19">
    <source>
        <dbReference type="EMBL" id="MBK3332804.1"/>
    </source>
</evidence>
<evidence type="ECO:0000256" key="2">
    <source>
        <dbReference type="ARBA" id="ARBA00001946"/>
    </source>
</evidence>
<organism evidence="19 20">
    <name type="scientific">Persephonella atlantica</name>
    <dbReference type="NCBI Taxonomy" id="2699429"/>
    <lineage>
        <taxon>Bacteria</taxon>
        <taxon>Pseudomonadati</taxon>
        <taxon>Aquificota</taxon>
        <taxon>Aquificia</taxon>
        <taxon>Aquificales</taxon>
        <taxon>Hydrogenothermaceae</taxon>
        <taxon>Persephonella</taxon>
    </lineage>
</organism>
<gene>
    <name evidence="14" type="primary">rnhB</name>
    <name evidence="19" type="ORF">GWK41_06955</name>
</gene>
<evidence type="ECO:0000256" key="11">
    <source>
        <dbReference type="ARBA" id="ARBA00022759"/>
    </source>
</evidence>
<dbReference type="InterPro" id="IPR012337">
    <property type="entry name" value="RNaseH-like_sf"/>
</dbReference>
<dbReference type="NCBIfam" id="NF000595">
    <property type="entry name" value="PRK00015.1-3"/>
    <property type="match status" value="1"/>
</dbReference>
<evidence type="ECO:0000256" key="6">
    <source>
        <dbReference type="ARBA" id="ARBA00012180"/>
    </source>
</evidence>
<feature type="region of interest" description="Disordered" evidence="17">
    <location>
        <begin position="1"/>
        <end position="22"/>
    </location>
</feature>
<dbReference type="InterPro" id="IPR036397">
    <property type="entry name" value="RNaseH_sf"/>
</dbReference>
<evidence type="ECO:0000256" key="8">
    <source>
        <dbReference type="ARBA" id="ARBA00022490"/>
    </source>
</evidence>
<keyword evidence="11 14" id="KW-0255">Endonuclease</keyword>
<keyword evidence="8 14" id="KW-0963">Cytoplasm</keyword>
<evidence type="ECO:0000256" key="1">
    <source>
        <dbReference type="ARBA" id="ARBA00000077"/>
    </source>
</evidence>
<comment type="cofactor">
    <cofactor evidence="2">
        <name>Mg(2+)</name>
        <dbReference type="ChEBI" id="CHEBI:18420"/>
    </cofactor>
</comment>
<evidence type="ECO:0000256" key="4">
    <source>
        <dbReference type="ARBA" id="ARBA00004496"/>
    </source>
</evidence>